<reference evidence="1 2" key="1">
    <citation type="submission" date="2016-11" db="EMBL/GenBank/DDBJ databases">
        <authorList>
            <person name="Jaros S."/>
            <person name="Januszkiewicz K."/>
            <person name="Wedrychowicz H."/>
        </authorList>
    </citation>
    <scope>NUCLEOTIDE SEQUENCE [LARGE SCALE GENOMIC DNA]</scope>
    <source>
        <strain evidence="1 2">CGMCC 1.12145</strain>
    </source>
</reference>
<protein>
    <submittedName>
        <fullName evidence="1">Uncharacterized protein</fullName>
    </submittedName>
</protein>
<dbReference type="EMBL" id="FPJE01000016">
    <property type="protein sequence ID" value="SFW64622.1"/>
    <property type="molecule type" value="Genomic_DNA"/>
</dbReference>
<name>A0A1K1QZ60_9FLAO</name>
<sequence>MPAPLFIGVGFFNKRIKIEEHIFILENPKRKTQFENFLEKEYKLIPYGYGERYETVLNDHTFDIRVNNSILSDNYIALTDAFDKSERDPDDSDSYHYIAIRVSAPDDDDGLAVDSMYYNQVLLYLQNLRNAYLRSL</sequence>
<keyword evidence="2" id="KW-1185">Reference proteome</keyword>
<dbReference type="AlphaFoldDB" id="A0A1K1QZ60"/>
<dbReference type="Proteomes" id="UP000182248">
    <property type="component" value="Unassembled WGS sequence"/>
</dbReference>
<evidence type="ECO:0000313" key="1">
    <source>
        <dbReference type="EMBL" id="SFW64622.1"/>
    </source>
</evidence>
<evidence type="ECO:0000313" key="2">
    <source>
        <dbReference type="Proteomes" id="UP000182248"/>
    </source>
</evidence>
<dbReference type="STRING" id="1150368.SAMN02927921_02959"/>
<organism evidence="1 2">
    <name type="scientific">Sinomicrobium oceani</name>
    <dbReference type="NCBI Taxonomy" id="1150368"/>
    <lineage>
        <taxon>Bacteria</taxon>
        <taxon>Pseudomonadati</taxon>
        <taxon>Bacteroidota</taxon>
        <taxon>Flavobacteriia</taxon>
        <taxon>Flavobacteriales</taxon>
        <taxon>Flavobacteriaceae</taxon>
        <taxon>Sinomicrobium</taxon>
    </lineage>
</organism>
<gene>
    <name evidence="1" type="ORF">SAMN02927921_02959</name>
</gene>
<proteinExistence type="predicted"/>
<accession>A0A1K1QZ60</accession>